<evidence type="ECO:0000313" key="3">
    <source>
        <dbReference type="EMBL" id="MBG0778666.1"/>
    </source>
</evidence>
<keyword evidence="1" id="KW-1133">Transmembrane helix</keyword>
<feature type="transmembrane region" description="Helical" evidence="1">
    <location>
        <begin position="79"/>
        <end position="99"/>
    </location>
</feature>
<sequence>MSYSRKKQWLALLFTAVVILIMAGSLMPMAEIPESEKTWQEKIMSMIFNLMHVPMYWVLTLVSLYYFAHIRFSRRAGTIVTIVIAMSVGVLVEVLQMYVPGRFGSLSDIGLNAAGMAGGLILFYKIRCKSGG</sequence>
<evidence type="ECO:0000259" key="2">
    <source>
        <dbReference type="Pfam" id="PF04892"/>
    </source>
</evidence>
<keyword evidence="1" id="KW-0472">Membrane</keyword>
<dbReference type="InterPro" id="IPR006976">
    <property type="entry name" value="VanZ-like"/>
</dbReference>
<accession>A0A931G6S0</accession>
<feature type="transmembrane region" description="Helical" evidence="1">
    <location>
        <begin position="46"/>
        <end position="67"/>
    </location>
</feature>
<proteinExistence type="predicted"/>
<dbReference type="Proteomes" id="UP000706172">
    <property type="component" value="Unassembled WGS sequence"/>
</dbReference>
<dbReference type="EMBL" id="JACCQK010000076">
    <property type="protein sequence ID" value="MBG0778666.1"/>
    <property type="molecule type" value="Genomic_DNA"/>
</dbReference>
<reference evidence="3" key="1">
    <citation type="submission" date="2020-07" db="EMBL/GenBank/DDBJ databases">
        <title>Severe corrosion of carbon steel in oil field produced water can be linked to methanogenic archaea containing a special type of NiFe hydrogenase.</title>
        <authorList>
            <person name="Lahme S."/>
            <person name="Mand J."/>
            <person name="Longwell J."/>
            <person name="Smith R."/>
            <person name="Enning D."/>
        </authorList>
    </citation>
    <scope>NUCLEOTIDE SEQUENCE</scope>
    <source>
        <strain evidence="3">MIC098Bin6</strain>
    </source>
</reference>
<feature type="domain" description="VanZ-like" evidence="2">
    <location>
        <begin position="24"/>
        <end position="124"/>
    </location>
</feature>
<name>A0A931G6S0_9BACT</name>
<feature type="transmembrane region" description="Helical" evidence="1">
    <location>
        <begin position="105"/>
        <end position="124"/>
    </location>
</feature>
<evidence type="ECO:0000256" key="1">
    <source>
        <dbReference type="SAM" id="Phobius"/>
    </source>
</evidence>
<protein>
    <submittedName>
        <fullName evidence="3">VanZ family protein</fullName>
    </submittedName>
</protein>
<dbReference type="PANTHER" id="PTHR28008:SF1">
    <property type="entry name" value="DOMAIN PROTEIN, PUTATIVE (AFU_ORTHOLOGUE AFUA_3G10980)-RELATED"/>
    <property type="match status" value="1"/>
</dbReference>
<dbReference type="NCBIfam" id="NF037970">
    <property type="entry name" value="vanZ_1"/>
    <property type="match status" value="1"/>
</dbReference>
<evidence type="ECO:0000313" key="4">
    <source>
        <dbReference type="Proteomes" id="UP000706172"/>
    </source>
</evidence>
<comment type="caution">
    <text evidence="3">The sequence shown here is derived from an EMBL/GenBank/DDBJ whole genome shotgun (WGS) entry which is preliminary data.</text>
</comment>
<dbReference type="AlphaFoldDB" id="A0A931G6S0"/>
<dbReference type="PANTHER" id="PTHR28008">
    <property type="entry name" value="DOMAIN PROTEIN, PUTATIVE (AFU_ORTHOLOGUE AFUA_3G10980)-RELATED"/>
    <property type="match status" value="1"/>
</dbReference>
<dbReference type="Pfam" id="PF04892">
    <property type="entry name" value="VanZ"/>
    <property type="match status" value="1"/>
</dbReference>
<keyword evidence="1" id="KW-0812">Transmembrane</keyword>
<organism evidence="3 4">
    <name type="scientific">Desulfotignum balticum</name>
    <dbReference type="NCBI Taxonomy" id="115781"/>
    <lineage>
        <taxon>Bacteria</taxon>
        <taxon>Pseudomonadati</taxon>
        <taxon>Thermodesulfobacteriota</taxon>
        <taxon>Desulfobacteria</taxon>
        <taxon>Desulfobacterales</taxon>
        <taxon>Desulfobacteraceae</taxon>
        <taxon>Desulfotignum</taxon>
    </lineage>
</organism>
<gene>
    <name evidence="3" type="ORF">H0S81_01875</name>
</gene>